<proteinExistence type="predicted"/>
<reference evidence="1 2" key="1">
    <citation type="submission" date="2020-03" db="EMBL/GenBank/DDBJ databases">
        <title>Salinimicrobium sp. nov, isolated from SCS.</title>
        <authorList>
            <person name="Cao W.R."/>
        </authorList>
    </citation>
    <scope>NUCLEOTIDE SEQUENCE [LARGE SCALE GENOMIC DNA]</scope>
    <source>
        <strain evidence="2">J15B91</strain>
    </source>
</reference>
<protein>
    <submittedName>
        <fullName evidence="1">Uncharacterized protein</fullName>
    </submittedName>
</protein>
<sequence length="48" mass="5596">MDARKIYAMIKPQLDHLDPSEKLTLSKLITSKTPERITCHHRRVRPVA</sequence>
<evidence type="ECO:0000313" key="1">
    <source>
        <dbReference type="EMBL" id="NJW55273.1"/>
    </source>
</evidence>
<organism evidence="1 2">
    <name type="scientific">Salinimicrobium oceani</name>
    <dbReference type="NCBI Taxonomy" id="2722702"/>
    <lineage>
        <taxon>Bacteria</taxon>
        <taxon>Pseudomonadati</taxon>
        <taxon>Bacteroidota</taxon>
        <taxon>Flavobacteriia</taxon>
        <taxon>Flavobacteriales</taxon>
        <taxon>Flavobacteriaceae</taxon>
        <taxon>Salinimicrobium</taxon>
    </lineage>
</organism>
<keyword evidence="2" id="KW-1185">Reference proteome</keyword>
<name>A0ABX1D7W7_9FLAO</name>
<comment type="caution">
    <text evidence="1">The sequence shown here is derived from an EMBL/GenBank/DDBJ whole genome shotgun (WGS) entry which is preliminary data.</text>
</comment>
<accession>A0ABX1D7W7</accession>
<dbReference type="Proteomes" id="UP000703674">
    <property type="component" value="Unassembled WGS sequence"/>
</dbReference>
<dbReference type="EMBL" id="JAAVJR010000983">
    <property type="protein sequence ID" value="NJW55273.1"/>
    <property type="molecule type" value="Genomic_DNA"/>
</dbReference>
<gene>
    <name evidence="1" type="ORF">HC175_20365</name>
</gene>
<evidence type="ECO:0000313" key="2">
    <source>
        <dbReference type="Proteomes" id="UP000703674"/>
    </source>
</evidence>
<feature type="non-terminal residue" evidence="1">
    <location>
        <position position="48"/>
    </location>
</feature>